<gene>
    <name evidence="2" type="ORF">CYPRO_2432</name>
</gene>
<dbReference type="SUPFAM" id="SSF52540">
    <property type="entry name" value="P-loop containing nucleoside triphosphate hydrolases"/>
    <property type="match status" value="1"/>
</dbReference>
<keyword evidence="3" id="KW-1185">Reference proteome</keyword>
<dbReference type="OrthoDB" id="9805802at2"/>
<dbReference type="GO" id="GO:0016887">
    <property type="term" value="F:ATP hydrolysis activity"/>
    <property type="evidence" value="ECO:0007669"/>
    <property type="project" value="InterPro"/>
</dbReference>
<sequence>MIKKVSFKNFVAHKDLSLDNLGSVNLILGKNDTGKTAILKMLYASLSSIVLYNQRKANEEITLKKILSEKLLTTFQPGKKGLGELVNKLEKDKLRVDIEFDHPKISFKDRLYFSYGDTTVSSIIDCQESIGSIDPTFRPIFIPAKEVLTSLKAIRATRDNLNMPGFDDTYLDLIRSLVIPTQKGKVKTELVKVNDLLENLFEGNIVQSHDDDFIFKKGNTEYQIALTAEGVKKIGILTTLIRNRQLTPLAVLFMDEPENALHPEAVRILVDMIFLMAKSGMQIFLATHSYFVLKQVYLSAMQTETDAFCFILKKQKDKTVSATSHNLRESFPENEISEEAIKMADLETELDFGLS</sequence>
<dbReference type="InterPro" id="IPR027417">
    <property type="entry name" value="P-loop_NTPase"/>
</dbReference>
<dbReference type="Proteomes" id="UP000254808">
    <property type="component" value="Chromosome"/>
</dbReference>
<protein>
    <submittedName>
        <fullName evidence="2">ATPase/GTPase, AAA15 family</fullName>
    </submittedName>
</protein>
<dbReference type="PANTHER" id="PTHR43581:SF2">
    <property type="entry name" value="EXCINUCLEASE ATPASE SUBUNIT"/>
    <property type="match status" value="1"/>
</dbReference>
<dbReference type="GO" id="GO:0005524">
    <property type="term" value="F:ATP binding"/>
    <property type="evidence" value="ECO:0007669"/>
    <property type="project" value="InterPro"/>
</dbReference>
<dbReference type="EMBL" id="CP027806">
    <property type="protein sequence ID" value="AXJ01674.1"/>
    <property type="molecule type" value="Genomic_DNA"/>
</dbReference>
<dbReference type="Gene3D" id="3.40.50.300">
    <property type="entry name" value="P-loop containing nucleotide triphosphate hydrolases"/>
    <property type="match status" value="1"/>
</dbReference>
<dbReference type="Pfam" id="PF13304">
    <property type="entry name" value="AAA_21"/>
    <property type="match status" value="1"/>
</dbReference>
<dbReference type="InterPro" id="IPR051396">
    <property type="entry name" value="Bact_Antivir_Def_Nuclease"/>
</dbReference>
<reference evidence="2 3" key="1">
    <citation type="submission" date="2018-03" db="EMBL/GenBank/DDBJ databases">
        <title>Phenotypic and genomic properties of Cyclonatronum proteinivorum gen. nov., sp. nov., a haloalkaliphilic bacteroidete from soda lakes possessing Na+-translocating rhodopsin.</title>
        <authorList>
            <person name="Toshchakov S.V."/>
            <person name="Korzhenkov A."/>
            <person name="Samarov N.I."/>
            <person name="Kublanov I.V."/>
            <person name="Muntyan M.S."/>
            <person name="Sorokin D.Y."/>
        </authorList>
    </citation>
    <scope>NUCLEOTIDE SEQUENCE [LARGE SCALE GENOMIC DNA]</scope>
    <source>
        <strain evidence="2 3">Omega</strain>
    </source>
</reference>
<dbReference type="PANTHER" id="PTHR43581">
    <property type="entry name" value="ATP/GTP PHOSPHATASE"/>
    <property type="match status" value="1"/>
</dbReference>
<evidence type="ECO:0000313" key="2">
    <source>
        <dbReference type="EMBL" id="AXJ01674.1"/>
    </source>
</evidence>
<accession>A0A345UMH2</accession>
<dbReference type="KEGG" id="cprv:CYPRO_2432"/>
<proteinExistence type="predicted"/>
<name>A0A345UMH2_9BACT</name>
<organism evidence="2 3">
    <name type="scientific">Cyclonatronum proteinivorum</name>
    <dbReference type="NCBI Taxonomy" id="1457365"/>
    <lineage>
        <taxon>Bacteria</taxon>
        <taxon>Pseudomonadati</taxon>
        <taxon>Balneolota</taxon>
        <taxon>Balneolia</taxon>
        <taxon>Balneolales</taxon>
        <taxon>Cyclonatronaceae</taxon>
        <taxon>Cyclonatronum</taxon>
    </lineage>
</organism>
<dbReference type="AlphaFoldDB" id="A0A345UMH2"/>
<dbReference type="RefSeq" id="WP_114984837.1">
    <property type="nucleotide sequence ID" value="NZ_CP027806.1"/>
</dbReference>
<dbReference type="InterPro" id="IPR003959">
    <property type="entry name" value="ATPase_AAA_core"/>
</dbReference>
<feature type="domain" description="ATPase AAA-type core" evidence="1">
    <location>
        <begin position="24"/>
        <end position="293"/>
    </location>
</feature>
<evidence type="ECO:0000313" key="3">
    <source>
        <dbReference type="Proteomes" id="UP000254808"/>
    </source>
</evidence>
<evidence type="ECO:0000259" key="1">
    <source>
        <dbReference type="Pfam" id="PF13304"/>
    </source>
</evidence>